<dbReference type="InterPro" id="IPR011114">
    <property type="entry name" value="RuvA_C"/>
</dbReference>
<dbReference type="GO" id="GO:0000400">
    <property type="term" value="F:four-way junction DNA binding"/>
    <property type="evidence" value="ECO:0007669"/>
    <property type="project" value="UniProtKB-UniRule"/>
</dbReference>
<dbReference type="SUPFAM" id="SSF46929">
    <property type="entry name" value="DNA helicase RuvA subunit, C-terminal domain"/>
    <property type="match status" value="1"/>
</dbReference>
<dbReference type="GO" id="GO:0006310">
    <property type="term" value="P:DNA recombination"/>
    <property type="evidence" value="ECO:0007669"/>
    <property type="project" value="UniProtKB-UniRule"/>
</dbReference>
<keyword evidence="4 6" id="KW-0233">DNA recombination</keyword>
<dbReference type="Proteomes" id="UP000261212">
    <property type="component" value="Unassembled WGS sequence"/>
</dbReference>
<gene>
    <name evidence="6 9" type="primary">ruvA</name>
    <name evidence="9" type="ORF">DW687_07835</name>
</gene>
<keyword evidence="1 6" id="KW-0963">Cytoplasm</keyword>
<evidence type="ECO:0000259" key="8">
    <source>
        <dbReference type="Pfam" id="PF07499"/>
    </source>
</evidence>
<dbReference type="InterPro" id="IPR036267">
    <property type="entry name" value="RuvA_C_sf"/>
</dbReference>
<keyword evidence="9" id="KW-0378">Hydrolase</keyword>
<comment type="subunit">
    <text evidence="6">Homotetramer. Forms an RuvA(8)-RuvB(12)-Holliday junction (HJ) complex. HJ DNA is sandwiched between 2 RuvA tetramers; dsDNA enters through RuvA and exits via RuvB. An RuvB hexamer assembles on each DNA strand where it exits the tetramer. Each RuvB hexamer is contacted by two RuvA subunits (via domain III) on 2 adjacent RuvB subunits; this complex drives branch migration. In the full resolvosome a probable DNA-RuvA(4)-RuvB(12)-RuvC(2) complex forms which resolves the HJ.</text>
</comment>
<comment type="similarity">
    <text evidence="6">Belongs to the RuvA family.</text>
</comment>
<feature type="region of interest" description="Domain III" evidence="6">
    <location>
        <begin position="149"/>
        <end position="199"/>
    </location>
</feature>
<dbReference type="Gene3D" id="1.10.150.20">
    <property type="entry name" value="5' to 3' exonuclease, C-terminal subdomain"/>
    <property type="match status" value="1"/>
</dbReference>
<evidence type="ECO:0000256" key="4">
    <source>
        <dbReference type="ARBA" id="ARBA00023172"/>
    </source>
</evidence>
<dbReference type="GO" id="GO:0005737">
    <property type="term" value="C:cytoplasm"/>
    <property type="evidence" value="ECO:0007669"/>
    <property type="project" value="UniProtKB-SubCell"/>
</dbReference>
<reference evidence="9 10" key="1">
    <citation type="submission" date="2018-08" db="EMBL/GenBank/DDBJ databases">
        <title>A genome reference for cultivated species of the human gut microbiota.</title>
        <authorList>
            <person name="Zou Y."/>
            <person name="Xue W."/>
            <person name="Luo G."/>
        </authorList>
    </citation>
    <scope>NUCLEOTIDE SEQUENCE [LARGE SCALE GENOMIC DNA]</scope>
    <source>
        <strain evidence="9 10">AM25-6</strain>
    </source>
</reference>
<dbReference type="EMBL" id="QUSM01000003">
    <property type="protein sequence ID" value="RGD74658.1"/>
    <property type="molecule type" value="Genomic_DNA"/>
</dbReference>
<dbReference type="InterPro" id="IPR012340">
    <property type="entry name" value="NA-bd_OB-fold"/>
</dbReference>
<dbReference type="AlphaFoldDB" id="A0A3E3E143"/>
<dbReference type="HAMAP" id="MF_00031">
    <property type="entry name" value="DNA_HJ_migration_RuvA"/>
    <property type="match status" value="1"/>
</dbReference>
<dbReference type="Pfam" id="PF07499">
    <property type="entry name" value="RuvA_C"/>
    <property type="match status" value="1"/>
</dbReference>
<comment type="caution">
    <text evidence="9">The sequence shown here is derived from an EMBL/GenBank/DDBJ whole genome shotgun (WGS) entry which is preliminary data.</text>
</comment>
<dbReference type="GO" id="GO:0009378">
    <property type="term" value="F:four-way junction helicase activity"/>
    <property type="evidence" value="ECO:0007669"/>
    <property type="project" value="InterPro"/>
</dbReference>
<dbReference type="InterPro" id="IPR013849">
    <property type="entry name" value="DNA_helicase_Holl-junc_RuvA_I"/>
</dbReference>
<organism evidence="9 10">
    <name type="scientific">Anaerofustis stercorihominis</name>
    <dbReference type="NCBI Taxonomy" id="214853"/>
    <lineage>
        <taxon>Bacteria</taxon>
        <taxon>Bacillati</taxon>
        <taxon>Bacillota</taxon>
        <taxon>Clostridia</taxon>
        <taxon>Eubacteriales</taxon>
        <taxon>Eubacteriaceae</taxon>
        <taxon>Anaerofustis</taxon>
    </lineage>
</organism>
<evidence type="ECO:0000256" key="1">
    <source>
        <dbReference type="ARBA" id="ARBA00022490"/>
    </source>
</evidence>
<dbReference type="Pfam" id="PF14520">
    <property type="entry name" value="HHH_5"/>
    <property type="match status" value="1"/>
</dbReference>
<dbReference type="RefSeq" id="WP_007048828.1">
    <property type="nucleotide sequence ID" value="NZ_CABKNJ010000005.1"/>
</dbReference>
<dbReference type="GO" id="GO:0016787">
    <property type="term" value="F:hydrolase activity"/>
    <property type="evidence" value="ECO:0007669"/>
    <property type="project" value="UniProtKB-KW"/>
</dbReference>
<dbReference type="GO" id="GO:0009379">
    <property type="term" value="C:Holliday junction helicase complex"/>
    <property type="evidence" value="ECO:0007669"/>
    <property type="project" value="InterPro"/>
</dbReference>
<feature type="region of interest" description="Domain II" evidence="6">
    <location>
        <begin position="66"/>
        <end position="143"/>
    </location>
</feature>
<dbReference type="InterPro" id="IPR010994">
    <property type="entry name" value="RuvA_2-like"/>
</dbReference>
<evidence type="ECO:0000256" key="5">
    <source>
        <dbReference type="ARBA" id="ARBA00023204"/>
    </source>
</evidence>
<dbReference type="Pfam" id="PF01330">
    <property type="entry name" value="RuvA_N"/>
    <property type="match status" value="1"/>
</dbReference>
<evidence type="ECO:0000313" key="10">
    <source>
        <dbReference type="Proteomes" id="UP000261212"/>
    </source>
</evidence>
<comment type="domain">
    <text evidence="6">Has three domains with a flexible linker between the domains II and III and assumes an 'L' shape. Domain III is highly mobile and contacts RuvB.</text>
</comment>
<sequence length="199" mass="22096">MFDYIKGDVTDIREGYLTIENKSGVGFLLNVSENTATDLINDREDVKVYTYMAVRENDVSLFGFSTLFEREIFFKLLTVPKIGPKIALSILSALSPNMIVAAIMNKDYKSLCTANGVGKKAAEQIVVTLQDKFGDLPEIEEITVNDMNINNDLKDEAILGLTSLGFDRAYAAKIVREISVDDDLTIEDILSLALQKVNE</sequence>
<comment type="subcellular location">
    <subcellularLocation>
        <location evidence="6">Cytoplasm</location>
    </subcellularLocation>
</comment>
<comment type="caution">
    <text evidence="6">Lacks conserved residue(s) required for the propagation of feature annotation.</text>
</comment>
<evidence type="ECO:0000313" key="9">
    <source>
        <dbReference type="EMBL" id="RGD74658.1"/>
    </source>
</evidence>
<keyword evidence="3 6" id="KW-0238">DNA-binding</keyword>
<keyword evidence="2 6" id="KW-0227">DNA damage</keyword>
<dbReference type="GeneID" id="97999331"/>
<evidence type="ECO:0000256" key="3">
    <source>
        <dbReference type="ARBA" id="ARBA00023125"/>
    </source>
</evidence>
<dbReference type="Gene3D" id="2.40.50.140">
    <property type="entry name" value="Nucleic acid-binding proteins"/>
    <property type="match status" value="1"/>
</dbReference>
<dbReference type="InterPro" id="IPR000085">
    <property type="entry name" value="RuvA"/>
</dbReference>
<dbReference type="Gene3D" id="1.10.8.10">
    <property type="entry name" value="DNA helicase RuvA subunit, C-terminal domain"/>
    <property type="match status" value="1"/>
</dbReference>
<dbReference type="CDD" id="cd14332">
    <property type="entry name" value="UBA_RuvA_C"/>
    <property type="match status" value="1"/>
</dbReference>
<dbReference type="GO" id="GO:0048476">
    <property type="term" value="C:Holliday junction resolvase complex"/>
    <property type="evidence" value="ECO:0007669"/>
    <property type="project" value="UniProtKB-UniRule"/>
</dbReference>
<feature type="domain" description="DNA helicase Holliday junction RuvA type" evidence="7">
    <location>
        <begin position="1"/>
        <end position="63"/>
    </location>
</feature>
<proteinExistence type="inferred from homology"/>
<dbReference type="GO" id="GO:0005524">
    <property type="term" value="F:ATP binding"/>
    <property type="evidence" value="ECO:0007669"/>
    <property type="project" value="InterPro"/>
</dbReference>
<dbReference type="SUPFAM" id="SSF47781">
    <property type="entry name" value="RuvA domain 2-like"/>
    <property type="match status" value="1"/>
</dbReference>
<dbReference type="SUPFAM" id="SSF50249">
    <property type="entry name" value="Nucleic acid-binding proteins"/>
    <property type="match status" value="1"/>
</dbReference>
<protein>
    <recommendedName>
        <fullName evidence="6">Holliday junction branch migration complex subunit RuvA</fullName>
    </recommendedName>
</protein>
<dbReference type="GO" id="GO:0006281">
    <property type="term" value="P:DNA repair"/>
    <property type="evidence" value="ECO:0007669"/>
    <property type="project" value="UniProtKB-UniRule"/>
</dbReference>
<dbReference type="NCBIfam" id="TIGR00084">
    <property type="entry name" value="ruvA"/>
    <property type="match status" value="1"/>
</dbReference>
<accession>A0A3E3E143</accession>
<feature type="domain" description="Holliday junction DNA helicase RuvA C-terminal" evidence="8">
    <location>
        <begin position="154"/>
        <end position="196"/>
    </location>
</feature>
<evidence type="ECO:0000256" key="2">
    <source>
        <dbReference type="ARBA" id="ARBA00022763"/>
    </source>
</evidence>
<keyword evidence="5 6" id="KW-0234">DNA repair</keyword>
<name>A0A3E3E143_9FIRM</name>
<evidence type="ECO:0000256" key="6">
    <source>
        <dbReference type="HAMAP-Rule" id="MF_00031"/>
    </source>
</evidence>
<evidence type="ECO:0000259" key="7">
    <source>
        <dbReference type="Pfam" id="PF01330"/>
    </source>
</evidence>
<comment type="function">
    <text evidence="6">The RuvA-RuvB-RuvC complex processes Holliday junction (HJ) DNA during genetic recombination and DNA repair, while the RuvA-RuvB complex plays an important role in the rescue of blocked DNA replication forks via replication fork reversal (RFR). RuvA specifically binds to HJ cruciform DNA, conferring on it an open structure. The RuvB hexamer acts as an ATP-dependent pump, pulling dsDNA into and through the RuvAB complex. HJ branch migration allows RuvC to scan DNA until it finds its consensus sequence, where it cleaves and resolves the cruciform DNA.</text>
</comment>